<comment type="subcellular location">
    <subcellularLocation>
        <location evidence="1">Periplasm</location>
    </subcellularLocation>
</comment>
<evidence type="ECO:0000256" key="2">
    <source>
        <dbReference type="ARBA" id="ARBA00008441"/>
    </source>
</evidence>
<keyword evidence="3 5" id="KW-0732">Signal</keyword>
<dbReference type="CDD" id="cd09916">
    <property type="entry name" value="CpxP_like"/>
    <property type="match status" value="1"/>
</dbReference>
<evidence type="ECO:0000256" key="4">
    <source>
        <dbReference type="ARBA" id="ARBA00022764"/>
    </source>
</evidence>
<organism evidence="6 7">
    <name type="scientific">Shewanella yunxiaonensis</name>
    <dbReference type="NCBI Taxonomy" id="2829809"/>
    <lineage>
        <taxon>Bacteria</taxon>
        <taxon>Pseudomonadati</taxon>
        <taxon>Pseudomonadota</taxon>
        <taxon>Gammaproteobacteria</taxon>
        <taxon>Alteromonadales</taxon>
        <taxon>Shewanellaceae</taxon>
        <taxon>Shewanella</taxon>
    </lineage>
</organism>
<dbReference type="PANTHER" id="PTHR38102">
    <property type="entry name" value="PERIPLASMIC CHAPERONE SPY"/>
    <property type="match status" value="1"/>
</dbReference>
<accession>A0ABX7YSH9</accession>
<dbReference type="InterPro" id="IPR052211">
    <property type="entry name" value="Cpx_auxiliary_protein"/>
</dbReference>
<evidence type="ECO:0000256" key="5">
    <source>
        <dbReference type="SAM" id="SignalP"/>
    </source>
</evidence>
<protein>
    <submittedName>
        <fullName evidence="6">Spy/CpxP family protein refolding chaperone</fullName>
    </submittedName>
</protein>
<dbReference type="Pfam" id="PF07813">
    <property type="entry name" value="LTXXQ"/>
    <property type="match status" value="1"/>
</dbReference>
<evidence type="ECO:0000313" key="7">
    <source>
        <dbReference type="Proteomes" id="UP000679575"/>
    </source>
</evidence>
<proteinExistence type="inferred from homology"/>
<keyword evidence="4" id="KW-0574">Periplasm</keyword>
<keyword evidence="7" id="KW-1185">Reference proteome</keyword>
<feature type="signal peptide" evidence="5">
    <location>
        <begin position="1"/>
        <end position="25"/>
    </location>
</feature>
<dbReference type="RefSeq" id="WP_212594774.1">
    <property type="nucleotide sequence ID" value="NZ_CP073587.1"/>
</dbReference>
<dbReference type="PANTHER" id="PTHR38102:SF1">
    <property type="entry name" value="PERIPLASMIC CHAPERONE SPY"/>
    <property type="match status" value="1"/>
</dbReference>
<comment type="similarity">
    <text evidence="2">Belongs to the CpxP/Spy family.</text>
</comment>
<feature type="chain" id="PRO_5046208941" evidence="5">
    <location>
        <begin position="26"/>
        <end position="199"/>
    </location>
</feature>
<dbReference type="Gene3D" id="1.20.120.1490">
    <property type="match status" value="1"/>
</dbReference>
<reference evidence="6 7" key="1">
    <citation type="submission" date="2021-04" db="EMBL/GenBank/DDBJ databases">
        <title>Novel species identification of genus Shewanella.</title>
        <authorList>
            <person name="Liu G."/>
        </authorList>
    </citation>
    <scope>NUCLEOTIDE SEQUENCE [LARGE SCALE GENOMIC DNA]</scope>
    <source>
        <strain evidence="6 7">FJAT-54481</strain>
    </source>
</reference>
<dbReference type="EMBL" id="CP073587">
    <property type="protein sequence ID" value="QUN05748.1"/>
    <property type="molecule type" value="Genomic_DNA"/>
</dbReference>
<sequence length="199" mass="22065">MVNNFKTGMLVLATVSGIWATTAFAADTDKAKDAPPPPAAPACQCPKHMGMGPGMMQGQGMGPGPGMMQGPGMGPGMHGGFRHGMGGGWDHMGFMMLHQLELTDAQQTAIKKLFDAQRDSMKAERSAHRKAMQELMTATKFDESKAKKLIEQQQQLRTERQLQRMKLHNQIYNLLTDEQKTKLKSEMEKMPMWNADQDD</sequence>
<dbReference type="Proteomes" id="UP000679575">
    <property type="component" value="Chromosome"/>
</dbReference>
<dbReference type="InterPro" id="IPR012899">
    <property type="entry name" value="LTXXQ"/>
</dbReference>
<name>A0ABX7YSH9_9GAMM</name>
<evidence type="ECO:0000256" key="3">
    <source>
        <dbReference type="ARBA" id="ARBA00022729"/>
    </source>
</evidence>
<gene>
    <name evidence="6" type="ORF">KDN34_16460</name>
</gene>
<evidence type="ECO:0000313" key="6">
    <source>
        <dbReference type="EMBL" id="QUN05748.1"/>
    </source>
</evidence>
<evidence type="ECO:0000256" key="1">
    <source>
        <dbReference type="ARBA" id="ARBA00004418"/>
    </source>
</evidence>